<keyword evidence="3" id="KW-0489">Methyltransferase</keyword>
<proteinExistence type="inferred from homology"/>
<gene>
    <name evidence="3" type="ORF">L602_001500000160</name>
</gene>
<comment type="similarity">
    <text evidence="1">Belongs to the N(4)/N(6)-methyltransferase family.</text>
</comment>
<dbReference type="OrthoDB" id="9784823at2"/>
<dbReference type="GO" id="GO:0008170">
    <property type="term" value="F:N-methyltransferase activity"/>
    <property type="evidence" value="ECO:0007669"/>
    <property type="project" value="InterPro"/>
</dbReference>
<reference evidence="3 4" key="1">
    <citation type="submission" date="2019-07" db="EMBL/GenBank/DDBJ databases">
        <title>Genome sequencing of lignin-degrading bacterial isolates.</title>
        <authorList>
            <person name="Gladden J."/>
        </authorList>
    </citation>
    <scope>NUCLEOTIDE SEQUENCE [LARGE SCALE GENOMIC DNA]</scope>
    <source>
        <strain evidence="3 4">J11</strain>
    </source>
</reference>
<feature type="domain" description="DNA methylase adenine-specific" evidence="2">
    <location>
        <begin position="119"/>
        <end position="218"/>
    </location>
</feature>
<evidence type="ECO:0000313" key="4">
    <source>
        <dbReference type="Proteomes" id="UP000318141"/>
    </source>
</evidence>
<keyword evidence="3" id="KW-0808">Transferase</keyword>
<dbReference type="AlphaFoldDB" id="A0A562BT04"/>
<sequence length="295" mass="32563">MSRAAQRRHQATASHAHKELLSLMKAFGYRHSMNDVFADFVEMSALAISNAVDRHHFEAREKRYLEIAKKYDREELTRFPQMFGALTMTFEERVQQLVPNGDGLADVLGQTYMMLELGNDRAGQFFTPYTVSRMMAGISMTDGASSIERDGFVTVLEPASGAGGMVIACADALNDAGHNYQQRMHATCIDIDPRCVHMTYVQLALLHIPAIVVHGNALSGESWGSWFTPAHVLGGWGRRLRAARARKDAEVPALEAAATAEAEVCIVEPAVHGPARHLDDPVLRVFVPDDQLALF</sequence>
<dbReference type="Pfam" id="PF02384">
    <property type="entry name" value="N6_Mtase"/>
    <property type="match status" value="1"/>
</dbReference>
<evidence type="ECO:0000259" key="2">
    <source>
        <dbReference type="Pfam" id="PF02384"/>
    </source>
</evidence>
<dbReference type="InterPro" id="IPR003356">
    <property type="entry name" value="DNA_methylase_A-5"/>
</dbReference>
<comment type="caution">
    <text evidence="3">The sequence shown here is derived from an EMBL/GenBank/DDBJ whole genome shotgun (WGS) entry which is preliminary data.</text>
</comment>
<protein>
    <submittedName>
        <fullName evidence="3">Type I restriction-modification system methyltransferase subunit</fullName>
    </submittedName>
</protein>
<accession>A0A562BT04</accession>
<keyword evidence="4" id="KW-1185">Reference proteome</keyword>
<dbReference type="PRINTS" id="PR00507">
    <property type="entry name" value="N12N6MTFRASE"/>
</dbReference>
<dbReference type="GO" id="GO:0032259">
    <property type="term" value="P:methylation"/>
    <property type="evidence" value="ECO:0007669"/>
    <property type="project" value="UniProtKB-KW"/>
</dbReference>
<dbReference type="EMBL" id="VLJN01000007">
    <property type="protein sequence ID" value="TWG87883.1"/>
    <property type="molecule type" value="Genomic_DNA"/>
</dbReference>
<evidence type="ECO:0000313" key="3">
    <source>
        <dbReference type="EMBL" id="TWG87883.1"/>
    </source>
</evidence>
<dbReference type="InterPro" id="IPR029063">
    <property type="entry name" value="SAM-dependent_MTases_sf"/>
</dbReference>
<dbReference type="Proteomes" id="UP000318141">
    <property type="component" value="Unassembled WGS sequence"/>
</dbReference>
<evidence type="ECO:0000256" key="1">
    <source>
        <dbReference type="ARBA" id="ARBA00006594"/>
    </source>
</evidence>
<organism evidence="3 4">
    <name type="scientific">Cupriavidus gilardii J11</name>
    <dbReference type="NCBI Taxonomy" id="936133"/>
    <lineage>
        <taxon>Bacteria</taxon>
        <taxon>Pseudomonadati</taxon>
        <taxon>Pseudomonadota</taxon>
        <taxon>Betaproteobacteria</taxon>
        <taxon>Burkholderiales</taxon>
        <taxon>Burkholderiaceae</taxon>
        <taxon>Cupriavidus</taxon>
    </lineage>
</organism>
<dbReference type="Gene3D" id="3.40.50.150">
    <property type="entry name" value="Vaccinia Virus protein VP39"/>
    <property type="match status" value="1"/>
</dbReference>
<dbReference type="GO" id="GO:0003677">
    <property type="term" value="F:DNA binding"/>
    <property type="evidence" value="ECO:0007669"/>
    <property type="project" value="InterPro"/>
</dbReference>
<name>A0A562BT04_9BURK</name>
<dbReference type="SUPFAM" id="SSF53335">
    <property type="entry name" value="S-adenosyl-L-methionine-dependent methyltransferases"/>
    <property type="match status" value="1"/>
</dbReference>